<feature type="transmembrane region" description="Helical" evidence="1">
    <location>
        <begin position="21"/>
        <end position="38"/>
    </location>
</feature>
<name>A0A2P2QFW2_RHIMU</name>
<evidence type="ECO:0000256" key="1">
    <source>
        <dbReference type="SAM" id="Phobius"/>
    </source>
</evidence>
<accession>A0A2P2QFW2</accession>
<reference evidence="2" key="1">
    <citation type="submission" date="2018-02" db="EMBL/GenBank/DDBJ databases">
        <title>Rhizophora mucronata_Transcriptome.</title>
        <authorList>
            <person name="Meera S.P."/>
            <person name="Sreeshan A."/>
            <person name="Augustine A."/>
        </authorList>
    </citation>
    <scope>NUCLEOTIDE SEQUENCE</scope>
    <source>
        <tissue evidence="2">Leaf</tissue>
    </source>
</reference>
<sequence length="58" mass="6886">MSYDLQQKQDREMRGRGIKTNLFLACLLISLNMLSIIYKRALRYTFQIHNLNLNIIQA</sequence>
<protein>
    <submittedName>
        <fullName evidence="2">Uncharacterized protein</fullName>
    </submittedName>
</protein>
<organism evidence="2">
    <name type="scientific">Rhizophora mucronata</name>
    <name type="common">Asiatic mangrove</name>
    <dbReference type="NCBI Taxonomy" id="61149"/>
    <lineage>
        <taxon>Eukaryota</taxon>
        <taxon>Viridiplantae</taxon>
        <taxon>Streptophyta</taxon>
        <taxon>Embryophyta</taxon>
        <taxon>Tracheophyta</taxon>
        <taxon>Spermatophyta</taxon>
        <taxon>Magnoliopsida</taxon>
        <taxon>eudicotyledons</taxon>
        <taxon>Gunneridae</taxon>
        <taxon>Pentapetalae</taxon>
        <taxon>rosids</taxon>
        <taxon>fabids</taxon>
        <taxon>Malpighiales</taxon>
        <taxon>Rhizophoraceae</taxon>
        <taxon>Rhizophora</taxon>
    </lineage>
</organism>
<proteinExistence type="predicted"/>
<dbReference type="EMBL" id="GGEC01085409">
    <property type="protein sequence ID" value="MBX65893.1"/>
    <property type="molecule type" value="Transcribed_RNA"/>
</dbReference>
<keyword evidence="1" id="KW-0812">Transmembrane</keyword>
<keyword evidence="1" id="KW-1133">Transmembrane helix</keyword>
<dbReference type="AlphaFoldDB" id="A0A2P2QFW2"/>
<evidence type="ECO:0000313" key="2">
    <source>
        <dbReference type="EMBL" id="MBX65893.1"/>
    </source>
</evidence>
<keyword evidence="1" id="KW-0472">Membrane</keyword>